<keyword evidence="2" id="KW-0813">Transport</keyword>
<proteinExistence type="predicted"/>
<comment type="caution">
    <text evidence="10">The sequence shown here is derived from an EMBL/GenBank/DDBJ whole genome shotgun (WGS) entry which is preliminary data.</text>
</comment>
<dbReference type="GO" id="GO:0016020">
    <property type="term" value="C:membrane"/>
    <property type="evidence" value="ECO:0007669"/>
    <property type="project" value="UniProtKB-SubCell"/>
</dbReference>
<reference evidence="10 11" key="1">
    <citation type="submission" date="2014-09" db="EMBL/GenBank/DDBJ databases">
        <authorList>
            <person name="Grob C."/>
            <person name="Taubert M."/>
            <person name="Howat A.M."/>
            <person name="Burns O.J."/>
            <person name="Dixon J.L."/>
            <person name="Chen Y."/>
            <person name="Murrell J.C."/>
        </authorList>
    </citation>
    <scope>NUCLEOTIDE SEQUENCE [LARGE SCALE GENOMIC DNA]</scope>
    <source>
        <strain evidence="10">L4</strain>
    </source>
</reference>
<dbReference type="STRING" id="392484.LP43_1150"/>
<accession>A0A0A0BIM0</accession>
<sequence>MHRHSIEKWQQDHDFVITNKQGETRTRYVLLLTTVTMIAELIAGTVFGSMALLADGWHMATHVAAFLITLYAYQYANKHANNPAFAFGTGKVSVLGGFTSAIALGVVALMMALESVERLFSPQPIQFNAAIAVAILGLTVNLVSALLLKDHHHHSHDPQQHHQDHNLKAAYLHVLADALTSILAIAALVAAKYAGLLWLDPVMGIVGAVIISVWAISLIKETSPVLLDGSIDKAYLKAIQDRIEQDADNRIADLHIWHISAHHYAAVITIISDMPKPTAYYKNLLADFDRLSHLTIEVHRCQDKDCLHS</sequence>
<evidence type="ECO:0000256" key="6">
    <source>
        <dbReference type="ARBA" id="ARBA00023065"/>
    </source>
</evidence>
<feature type="transmembrane region" description="Helical" evidence="8">
    <location>
        <begin position="94"/>
        <end position="113"/>
    </location>
</feature>
<keyword evidence="7 8" id="KW-0472">Membrane</keyword>
<evidence type="ECO:0000256" key="4">
    <source>
        <dbReference type="ARBA" id="ARBA00022906"/>
    </source>
</evidence>
<dbReference type="EMBL" id="JRQD01000002">
    <property type="protein sequence ID" value="KGM07537.1"/>
    <property type="molecule type" value="Genomic_DNA"/>
</dbReference>
<organism evidence="10 11">
    <name type="scientific">Methylophaga thiooxydans</name>
    <dbReference type="NCBI Taxonomy" id="392484"/>
    <lineage>
        <taxon>Bacteria</taxon>
        <taxon>Pseudomonadati</taxon>
        <taxon>Pseudomonadota</taxon>
        <taxon>Gammaproteobacteria</taxon>
        <taxon>Thiotrichales</taxon>
        <taxon>Piscirickettsiaceae</taxon>
        <taxon>Methylophaga</taxon>
    </lineage>
</organism>
<feature type="transmembrane region" description="Helical" evidence="8">
    <location>
        <begin position="197"/>
        <end position="219"/>
    </location>
</feature>
<evidence type="ECO:0000256" key="5">
    <source>
        <dbReference type="ARBA" id="ARBA00022989"/>
    </source>
</evidence>
<dbReference type="RefSeq" id="WP_036312918.1">
    <property type="nucleotide sequence ID" value="NZ_JRQD01000002.1"/>
</dbReference>
<evidence type="ECO:0000256" key="8">
    <source>
        <dbReference type="SAM" id="Phobius"/>
    </source>
</evidence>
<keyword evidence="6" id="KW-0406">Ion transport</keyword>
<dbReference type="PANTHER" id="PTHR45755:SF4">
    <property type="entry name" value="ZINC TRANSPORTER 7"/>
    <property type="match status" value="1"/>
</dbReference>
<keyword evidence="4" id="KW-0864">Zinc transport</keyword>
<evidence type="ECO:0000256" key="2">
    <source>
        <dbReference type="ARBA" id="ARBA00022448"/>
    </source>
</evidence>
<evidence type="ECO:0000313" key="10">
    <source>
        <dbReference type="EMBL" id="KGM07537.1"/>
    </source>
</evidence>
<dbReference type="InterPro" id="IPR002524">
    <property type="entry name" value="Cation_efflux"/>
</dbReference>
<feature type="transmembrane region" description="Helical" evidence="8">
    <location>
        <begin position="56"/>
        <end position="73"/>
    </location>
</feature>
<dbReference type="InterPro" id="IPR045316">
    <property type="entry name" value="Msc2-like"/>
</dbReference>
<dbReference type="AlphaFoldDB" id="A0A0A0BIM0"/>
<evidence type="ECO:0000256" key="7">
    <source>
        <dbReference type="ARBA" id="ARBA00023136"/>
    </source>
</evidence>
<feature type="transmembrane region" description="Helical" evidence="8">
    <location>
        <begin position="28"/>
        <end position="50"/>
    </location>
</feature>
<feature type="transmembrane region" description="Helical" evidence="8">
    <location>
        <begin position="169"/>
        <end position="191"/>
    </location>
</feature>
<evidence type="ECO:0000256" key="1">
    <source>
        <dbReference type="ARBA" id="ARBA00004141"/>
    </source>
</evidence>
<evidence type="ECO:0000256" key="3">
    <source>
        <dbReference type="ARBA" id="ARBA00022692"/>
    </source>
</evidence>
<dbReference type="NCBIfam" id="TIGR01297">
    <property type="entry name" value="CDF"/>
    <property type="match status" value="1"/>
</dbReference>
<dbReference type="InterPro" id="IPR027469">
    <property type="entry name" value="Cation_efflux_TMD_sf"/>
</dbReference>
<feature type="transmembrane region" description="Helical" evidence="8">
    <location>
        <begin position="125"/>
        <end position="148"/>
    </location>
</feature>
<dbReference type="InterPro" id="IPR058533">
    <property type="entry name" value="Cation_efflux_TM"/>
</dbReference>
<dbReference type="NCBIfam" id="NF033827">
    <property type="entry name" value="CDF_efflux_DmeF"/>
    <property type="match status" value="1"/>
</dbReference>
<feature type="domain" description="Cation efflux protein transmembrane" evidence="9">
    <location>
        <begin position="28"/>
        <end position="227"/>
    </location>
</feature>
<keyword evidence="5 8" id="KW-1133">Transmembrane helix</keyword>
<dbReference type="SUPFAM" id="SSF161111">
    <property type="entry name" value="Cation efflux protein transmembrane domain-like"/>
    <property type="match status" value="1"/>
</dbReference>
<evidence type="ECO:0000313" key="11">
    <source>
        <dbReference type="Proteomes" id="UP000029999"/>
    </source>
</evidence>
<name>A0A0A0BIM0_9GAMM</name>
<protein>
    <submittedName>
        <fullName evidence="10">Cobalt-zinc-cadmium resistance protein CzcD</fullName>
    </submittedName>
</protein>
<dbReference type="Proteomes" id="UP000029999">
    <property type="component" value="Unassembled WGS sequence"/>
</dbReference>
<dbReference type="Gene3D" id="1.20.1510.10">
    <property type="entry name" value="Cation efflux protein transmembrane domain"/>
    <property type="match status" value="1"/>
</dbReference>
<keyword evidence="3 8" id="KW-0812">Transmembrane</keyword>
<gene>
    <name evidence="10" type="ORF">LP43_1150</name>
</gene>
<dbReference type="GO" id="GO:0005385">
    <property type="term" value="F:zinc ion transmembrane transporter activity"/>
    <property type="evidence" value="ECO:0007669"/>
    <property type="project" value="InterPro"/>
</dbReference>
<dbReference type="Pfam" id="PF01545">
    <property type="entry name" value="Cation_efflux"/>
    <property type="match status" value="1"/>
</dbReference>
<evidence type="ECO:0000259" key="9">
    <source>
        <dbReference type="Pfam" id="PF01545"/>
    </source>
</evidence>
<dbReference type="PANTHER" id="PTHR45755">
    <property type="match status" value="1"/>
</dbReference>
<dbReference type="GO" id="GO:0006882">
    <property type="term" value="P:intracellular zinc ion homeostasis"/>
    <property type="evidence" value="ECO:0007669"/>
    <property type="project" value="InterPro"/>
</dbReference>
<keyword evidence="4" id="KW-0862">Zinc</keyword>
<comment type="subcellular location">
    <subcellularLocation>
        <location evidence="1">Membrane</location>
        <topology evidence="1">Multi-pass membrane protein</topology>
    </subcellularLocation>
</comment>